<dbReference type="RefSeq" id="WP_261606403.1">
    <property type="nucleotide sequence ID" value="NZ_JAODOR010000006.1"/>
</dbReference>
<organism evidence="2 3">
    <name type="scientific">Microbacterium memoriense</name>
    <dbReference type="NCBI Taxonomy" id="2978350"/>
    <lineage>
        <taxon>Bacteria</taxon>
        <taxon>Bacillati</taxon>
        <taxon>Actinomycetota</taxon>
        <taxon>Actinomycetes</taxon>
        <taxon>Micrococcales</taxon>
        <taxon>Microbacteriaceae</taxon>
        <taxon>Microbacterium</taxon>
    </lineage>
</organism>
<dbReference type="EMBL" id="JAODOR010000006">
    <property type="protein sequence ID" value="MCT9001852.1"/>
    <property type="molecule type" value="Genomic_DNA"/>
</dbReference>
<protein>
    <recommendedName>
        <fullName evidence="4">Nucleotide exchange factor GrpE</fullName>
    </recommendedName>
</protein>
<evidence type="ECO:0000256" key="1">
    <source>
        <dbReference type="SAM" id="MobiDB-lite"/>
    </source>
</evidence>
<proteinExistence type="predicted"/>
<evidence type="ECO:0000313" key="3">
    <source>
        <dbReference type="Proteomes" id="UP001300496"/>
    </source>
</evidence>
<comment type="caution">
    <text evidence="2">The sequence shown here is derived from an EMBL/GenBank/DDBJ whole genome shotgun (WGS) entry which is preliminary data.</text>
</comment>
<accession>A0ABT2PCC0</accession>
<keyword evidence="3" id="KW-1185">Reference proteome</keyword>
<dbReference type="Proteomes" id="UP001300496">
    <property type="component" value="Unassembled WGS sequence"/>
</dbReference>
<name>A0ABT2PCC0_9MICO</name>
<gene>
    <name evidence="2" type="ORF">N4R40_05685</name>
</gene>
<evidence type="ECO:0000313" key="2">
    <source>
        <dbReference type="EMBL" id="MCT9001852.1"/>
    </source>
</evidence>
<reference evidence="2 3" key="1">
    <citation type="journal article" date="2024" name="Int. J. Syst. Evol. Microbiol.">
        <title>Microbacterium memoriense sp. nov., a member of the Actinomycetota from marine beach sediment of the north coast of Portugal.</title>
        <authorList>
            <person name="Santos J.D.N.D."/>
            <person name="Klimek D."/>
            <person name="Calusinska M."/>
            <person name="Lobo-da-Cunha A."/>
            <person name="Catita J."/>
            <person name="Goncalves H."/>
            <person name="Gonzalez I."/>
            <person name="Lage O.M."/>
        </authorList>
    </citation>
    <scope>NUCLEOTIDE SEQUENCE [LARGE SCALE GENOMIC DNA]</scope>
    <source>
        <strain evidence="2 3">PMIC_1C1B</strain>
    </source>
</reference>
<sequence>MSDAAGRATSPEPEEGTEMDEAAKLEIQRQLAFEVEQFESGIEG</sequence>
<evidence type="ECO:0008006" key="4">
    <source>
        <dbReference type="Google" id="ProtNLM"/>
    </source>
</evidence>
<feature type="region of interest" description="Disordered" evidence="1">
    <location>
        <begin position="1"/>
        <end position="21"/>
    </location>
</feature>